<reference evidence="5" key="1">
    <citation type="journal article" date="2019" name="Int. J. Syst. Evol. Microbiol.">
        <title>The Global Catalogue of Microorganisms (GCM) 10K type strain sequencing project: providing services to taxonomists for standard genome sequencing and annotation.</title>
        <authorList>
            <consortium name="The Broad Institute Genomics Platform"/>
            <consortium name="The Broad Institute Genome Sequencing Center for Infectious Disease"/>
            <person name="Wu L."/>
            <person name="Ma J."/>
        </authorList>
    </citation>
    <scope>NUCLEOTIDE SEQUENCE [LARGE SCALE GENOMIC DNA]</scope>
    <source>
        <strain evidence="5">JCM 17919</strain>
    </source>
</reference>
<keyword evidence="2" id="KW-0732">Signal</keyword>
<evidence type="ECO:0000313" key="5">
    <source>
        <dbReference type="Proteomes" id="UP001501725"/>
    </source>
</evidence>
<keyword evidence="5" id="KW-1185">Reference proteome</keyword>
<evidence type="ECO:0000313" key="4">
    <source>
        <dbReference type="EMBL" id="GAA4328616.1"/>
    </source>
</evidence>
<dbReference type="RefSeq" id="WP_345255303.1">
    <property type="nucleotide sequence ID" value="NZ_BAABGY010000007.1"/>
</dbReference>
<evidence type="ECO:0000259" key="3">
    <source>
        <dbReference type="Pfam" id="PF22237"/>
    </source>
</evidence>
<dbReference type="Pfam" id="PF22237">
    <property type="entry name" value="SO2946-like_C"/>
    <property type="match status" value="1"/>
</dbReference>
<organism evidence="4 5">
    <name type="scientific">Flaviaesturariibacter amylovorans</name>
    <dbReference type="NCBI Taxonomy" id="1084520"/>
    <lineage>
        <taxon>Bacteria</taxon>
        <taxon>Pseudomonadati</taxon>
        <taxon>Bacteroidota</taxon>
        <taxon>Chitinophagia</taxon>
        <taxon>Chitinophagales</taxon>
        <taxon>Chitinophagaceae</taxon>
        <taxon>Flaviaestuariibacter</taxon>
    </lineage>
</organism>
<evidence type="ECO:0000256" key="1">
    <source>
        <dbReference type="SAM" id="MobiDB-lite"/>
    </source>
</evidence>
<dbReference type="Proteomes" id="UP001501725">
    <property type="component" value="Unassembled WGS sequence"/>
</dbReference>
<name>A0ABP8GQX6_9BACT</name>
<feature type="region of interest" description="Disordered" evidence="1">
    <location>
        <begin position="76"/>
        <end position="96"/>
    </location>
</feature>
<feature type="domain" description="SO2946-like C-terminal" evidence="3">
    <location>
        <begin position="594"/>
        <end position="765"/>
    </location>
</feature>
<feature type="signal peptide" evidence="2">
    <location>
        <begin position="1"/>
        <end position="18"/>
    </location>
</feature>
<accession>A0ABP8GQX6</accession>
<sequence>MKRLLTLLFCFVSLTAAAQVPQKNGTWYEFRLAIIDSLGIPKDTFMVPATLRHLPWLSSKGDTLYVWSTDGQKWRRPPAGASNLQETTDGGNGTTNDINIRVGADDVLGLYPEDNHGTVGFRSDAGHWTYVTGNLATGTRQILWPNGSGRVALTDSVIQNQYTTKQPANAYLDSLKALRLNVLGGLNGQLTDTINHIYLPVKASTGQTTTRWANSFVISNRTREQDMAKNGWYYWTSRGNSTLLSLNREFYFSEGDSASVQYNASLSSFTALYMDHANPRYNTGSGVMKMPTLQSGGFNSVYRFGPTTDVQVWLGIQGRNAGNYHSTFDFATDSNYIVRTYQGSATRPTPLAAGFVSDIDFDRNLDGKQRIFTGEQGIANFIGMYKSAQSGSPAARGSSVGQVTDFYSLGVSYKRPYGTSHSKATILADSKIDTAVGFYSYPKWEQYNEVGNWPVGFWQAGASDVNTFEGQTFFGFPYLPGKATADSNTNRSATFFKPAEYYSNQGSGFTARSLVDKGYVDSVAAGVSSGVTVDTAAMATRLRVMQVADSLSALIPALNRSRRYDYFTDFNATAGEWTVTSSGGSVTAVNSPVNRPGVIRLSTGSTATGRYAVHGGLSNTSTFGGGTWSLETAVRITTASDATDRYQLLVGFLGAVNTVNQTDGAYFLYDEGGVSTGSTAAGYWQTVTAASSSRTFNQSHTPVTASTATWYKLRIEVNAAASQVLFYVNGTLAGTHTGTIPTSATGFAIYVQKSLGTTSRTIDADYMQVQSVFTTPR</sequence>
<comment type="caution">
    <text evidence="4">The sequence shown here is derived from an EMBL/GenBank/DDBJ whole genome shotgun (WGS) entry which is preliminary data.</text>
</comment>
<evidence type="ECO:0000256" key="2">
    <source>
        <dbReference type="SAM" id="SignalP"/>
    </source>
</evidence>
<dbReference type="EMBL" id="BAABGY010000007">
    <property type="protein sequence ID" value="GAA4328616.1"/>
    <property type="molecule type" value="Genomic_DNA"/>
</dbReference>
<protein>
    <recommendedName>
        <fullName evidence="3">SO2946-like C-terminal domain-containing protein</fullName>
    </recommendedName>
</protein>
<feature type="chain" id="PRO_5045237408" description="SO2946-like C-terminal domain-containing protein" evidence="2">
    <location>
        <begin position="19"/>
        <end position="777"/>
    </location>
</feature>
<gene>
    <name evidence="4" type="ORF">GCM10023184_18600</name>
</gene>
<dbReference type="InterPro" id="IPR053978">
    <property type="entry name" value="SO2946-like_C"/>
</dbReference>
<proteinExistence type="predicted"/>